<reference evidence="1" key="1">
    <citation type="submission" date="2023-06" db="EMBL/GenBank/DDBJ databases">
        <title>Genome-scale phylogeny and comparative genomics of the fungal order Sordariales.</title>
        <authorList>
            <consortium name="Lawrence Berkeley National Laboratory"/>
            <person name="Hensen N."/>
            <person name="Bonometti L."/>
            <person name="Westerberg I."/>
            <person name="Brannstrom I.O."/>
            <person name="Guillou S."/>
            <person name="Cros-Aarteil S."/>
            <person name="Calhoun S."/>
            <person name="Haridas S."/>
            <person name="Kuo A."/>
            <person name="Mondo S."/>
            <person name="Pangilinan J."/>
            <person name="Riley R."/>
            <person name="LaButti K."/>
            <person name="Andreopoulos B."/>
            <person name="Lipzen A."/>
            <person name="Chen C."/>
            <person name="Yanf M."/>
            <person name="Daum C."/>
            <person name="Ng V."/>
            <person name="Clum A."/>
            <person name="Steindorff A."/>
            <person name="Ohm R."/>
            <person name="Martin F."/>
            <person name="Silar P."/>
            <person name="Natvig D."/>
            <person name="Lalanne C."/>
            <person name="Gautier V."/>
            <person name="Ament-velasquez S.L."/>
            <person name="Kruys A."/>
            <person name="Hutchinson M.I."/>
            <person name="Powell A.J."/>
            <person name="Barry K."/>
            <person name="Miller A.N."/>
            <person name="Grigoriev I.V."/>
            <person name="Debuchy R."/>
            <person name="Gladieux P."/>
            <person name="Thoren M.H."/>
            <person name="Johannesson H."/>
        </authorList>
    </citation>
    <scope>NUCLEOTIDE SEQUENCE</scope>
    <source>
        <strain evidence="1">SMH3391-2</strain>
    </source>
</reference>
<sequence length="204" mass="23736">MIYSLVLAPRTFSPGHRHSKPFEPITAVEVFLTGTFPKRQVRWTGRRVSNPRLAAGSSSSSNQEFRAGDMPYREGGRHSPWALARVCRQVHCEVSLLLAAIDIREVHFTFWAFTWPDLREWMLRMGKERVTLMRRWSMEGFGRCGGGFYSDDGKEQLPHSKKVVRSDVYEEGVKPSKEEVYDEELDKDVWSWEMFQLTGHCYRT</sequence>
<evidence type="ECO:0000313" key="1">
    <source>
        <dbReference type="EMBL" id="KAK0625061.1"/>
    </source>
</evidence>
<proteinExistence type="predicted"/>
<protein>
    <submittedName>
        <fullName evidence="1">Uncharacterized protein</fullName>
    </submittedName>
</protein>
<organism evidence="1 2">
    <name type="scientific">Bombardia bombarda</name>
    <dbReference type="NCBI Taxonomy" id="252184"/>
    <lineage>
        <taxon>Eukaryota</taxon>
        <taxon>Fungi</taxon>
        <taxon>Dikarya</taxon>
        <taxon>Ascomycota</taxon>
        <taxon>Pezizomycotina</taxon>
        <taxon>Sordariomycetes</taxon>
        <taxon>Sordariomycetidae</taxon>
        <taxon>Sordariales</taxon>
        <taxon>Lasiosphaeriaceae</taxon>
        <taxon>Bombardia</taxon>
    </lineage>
</organism>
<evidence type="ECO:0000313" key="2">
    <source>
        <dbReference type="Proteomes" id="UP001174934"/>
    </source>
</evidence>
<keyword evidence="2" id="KW-1185">Reference proteome</keyword>
<gene>
    <name evidence="1" type="ORF">B0T17DRAFT_260200</name>
</gene>
<dbReference type="Proteomes" id="UP001174934">
    <property type="component" value="Unassembled WGS sequence"/>
</dbReference>
<name>A0AA39X0S7_9PEZI</name>
<accession>A0AA39X0S7</accession>
<comment type="caution">
    <text evidence="1">The sequence shown here is derived from an EMBL/GenBank/DDBJ whole genome shotgun (WGS) entry which is preliminary data.</text>
</comment>
<dbReference type="EMBL" id="JAULSR010000003">
    <property type="protein sequence ID" value="KAK0625061.1"/>
    <property type="molecule type" value="Genomic_DNA"/>
</dbReference>
<dbReference type="AlphaFoldDB" id="A0AA39X0S7"/>